<evidence type="ECO:0000313" key="14">
    <source>
        <dbReference type="EMBL" id="CAI9755207.1"/>
    </source>
</evidence>
<evidence type="ECO:0000256" key="7">
    <source>
        <dbReference type="ARBA" id="ARBA00022741"/>
    </source>
</evidence>
<dbReference type="GO" id="GO:0005524">
    <property type="term" value="F:ATP binding"/>
    <property type="evidence" value="ECO:0007669"/>
    <property type="project" value="UniProtKB-KW"/>
</dbReference>
<dbReference type="EC" id="2.7.1.40" evidence="4"/>
<dbReference type="InterPro" id="IPR040442">
    <property type="entry name" value="Pyrv_kinase-like_dom_sf"/>
</dbReference>
<evidence type="ECO:0000259" key="13">
    <source>
        <dbReference type="Pfam" id="PF00224"/>
    </source>
</evidence>
<keyword evidence="11" id="KW-0324">Glycolysis</keyword>
<dbReference type="Proteomes" id="UP000834106">
    <property type="component" value="Chromosome 1"/>
</dbReference>
<feature type="domain" description="Pyruvate kinase barrel" evidence="13">
    <location>
        <begin position="76"/>
        <end position="141"/>
    </location>
</feature>
<dbReference type="Pfam" id="PF00224">
    <property type="entry name" value="PK"/>
    <property type="match status" value="1"/>
</dbReference>
<organism evidence="14 15">
    <name type="scientific">Fraxinus pennsylvanica</name>
    <dbReference type="NCBI Taxonomy" id="56036"/>
    <lineage>
        <taxon>Eukaryota</taxon>
        <taxon>Viridiplantae</taxon>
        <taxon>Streptophyta</taxon>
        <taxon>Embryophyta</taxon>
        <taxon>Tracheophyta</taxon>
        <taxon>Spermatophyta</taxon>
        <taxon>Magnoliopsida</taxon>
        <taxon>eudicotyledons</taxon>
        <taxon>Gunneridae</taxon>
        <taxon>Pentapetalae</taxon>
        <taxon>asterids</taxon>
        <taxon>lamiids</taxon>
        <taxon>Lamiales</taxon>
        <taxon>Oleaceae</taxon>
        <taxon>Oleeae</taxon>
        <taxon>Fraxinus</taxon>
    </lineage>
</organism>
<dbReference type="InterPro" id="IPR001697">
    <property type="entry name" value="Pyr_Knase"/>
</dbReference>
<evidence type="ECO:0000256" key="9">
    <source>
        <dbReference type="ARBA" id="ARBA00022840"/>
    </source>
</evidence>
<protein>
    <recommendedName>
        <fullName evidence="4">pyruvate kinase</fullName>
        <ecNumber evidence="4">2.7.1.40</ecNumber>
    </recommendedName>
</protein>
<keyword evidence="15" id="KW-1185">Reference proteome</keyword>
<evidence type="ECO:0000256" key="11">
    <source>
        <dbReference type="ARBA" id="ARBA00023152"/>
    </source>
</evidence>
<evidence type="ECO:0000256" key="12">
    <source>
        <dbReference type="ARBA" id="ARBA00023317"/>
    </source>
</evidence>
<evidence type="ECO:0000256" key="2">
    <source>
        <dbReference type="ARBA" id="ARBA00004997"/>
    </source>
</evidence>
<keyword evidence="7" id="KW-0547">Nucleotide-binding</keyword>
<comment type="cofactor">
    <cofactor evidence="1">
        <name>K(+)</name>
        <dbReference type="ChEBI" id="CHEBI:29103"/>
    </cofactor>
</comment>
<dbReference type="Gene3D" id="3.20.20.60">
    <property type="entry name" value="Phosphoenolpyruvate-binding domains"/>
    <property type="match status" value="1"/>
</dbReference>
<proteinExistence type="inferred from homology"/>
<keyword evidence="8" id="KW-0418">Kinase</keyword>
<name>A0AAD1YPX3_9LAMI</name>
<accession>A0AAD1YPX3</accession>
<dbReference type="SUPFAM" id="SSF51621">
    <property type="entry name" value="Phosphoenolpyruvate/pyruvate domain"/>
    <property type="match status" value="1"/>
</dbReference>
<dbReference type="GO" id="GO:0000287">
    <property type="term" value="F:magnesium ion binding"/>
    <property type="evidence" value="ECO:0007669"/>
    <property type="project" value="InterPro"/>
</dbReference>
<gene>
    <name evidence="14" type="ORF">FPE_LOCUS2638</name>
</gene>
<keyword evidence="12" id="KW-0670">Pyruvate</keyword>
<evidence type="ECO:0000313" key="15">
    <source>
        <dbReference type="Proteomes" id="UP000834106"/>
    </source>
</evidence>
<dbReference type="EMBL" id="OU503036">
    <property type="protein sequence ID" value="CAI9755207.1"/>
    <property type="molecule type" value="Genomic_DNA"/>
</dbReference>
<evidence type="ECO:0000256" key="10">
    <source>
        <dbReference type="ARBA" id="ARBA00022842"/>
    </source>
</evidence>
<evidence type="ECO:0000256" key="6">
    <source>
        <dbReference type="ARBA" id="ARBA00022723"/>
    </source>
</evidence>
<reference evidence="14" key="1">
    <citation type="submission" date="2023-05" db="EMBL/GenBank/DDBJ databases">
        <authorList>
            <person name="Huff M."/>
        </authorList>
    </citation>
    <scope>NUCLEOTIDE SEQUENCE</scope>
</reference>
<comment type="similarity">
    <text evidence="3">Belongs to the pyruvate kinase family.</text>
</comment>
<comment type="pathway">
    <text evidence="2">Carbohydrate degradation; glycolysis; pyruvate from D-glyceraldehyde 3-phosphate: step 5/5.</text>
</comment>
<dbReference type="GO" id="GO:0004743">
    <property type="term" value="F:pyruvate kinase activity"/>
    <property type="evidence" value="ECO:0007669"/>
    <property type="project" value="UniProtKB-EC"/>
</dbReference>
<keyword evidence="10" id="KW-0460">Magnesium</keyword>
<dbReference type="InterPro" id="IPR015813">
    <property type="entry name" value="Pyrv/PenolPyrv_kinase-like_dom"/>
</dbReference>
<evidence type="ECO:0000256" key="1">
    <source>
        <dbReference type="ARBA" id="ARBA00001958"/>
    </source>
</evidence>
<evidence type="ECO:0000256" key="8">
    <source>
        <dbReference type="ARBA" id="ARBA00022777"/>
    </source>
</evidence>
<dbReference type="InterPro" id="IPR015793">
    <property type="entry name" value="Pyrv_Knase_brl"/>
</dbReference>
<dbReference type="Gene3D" id="2.40.33.10">
    <property type="entry name" value="PK beta-barrel domain-like"/>
    <property type="match status" value="1"/>
</dbReference>
<sequence length="171" mass="18679">MLNNSKSEDSHHGYKSSGEVFSIFRSSQNRTKGDLAITAMMKIASSNRNLLHGTLQGQRGTHIMVRVGQEVVTMILTEAGGHHFRINCAHGNPDVWNERIRRVKKSSQILEKPCRVLMDLAGPKLRTGKLNAGPCVLKISSKKNAVGSVICPAKVWLSPPSSRSTTTSCIS</sequence>
<evidence type="ECO:0000256" key="4">
    <source>
        <dbReference type="ARBA" id="ARBA00012142"/>
    </source>
</evidence>
<evidence type="ECO:0000256" key="3">
    <source>
        <dbReference type="ARBA" id="ARBA00008663"/>
    </source>
</evidence>
<dbReference type="PANTHER" id="PTHR11817">
    <property type="entry name" value="PYRUVATE KINASE"/>
    <property type="match status" value="1"/>
</dbReference>
<keyword evidence="6" id="KW-0479">Metal-binding</keyword>
<keyword evidence="5" id="KW-0808">Transferase</keyword>
<dbReference type="GO" id="GO:0030955">
    <property type="term" value="F:potassium ion binding"/>
    <property type="evidence" value="ECO:0007669"/>
    <property type="project" value="InterPro"/>
</dbReference>
<keyword evidence="9" id="KW-0067">ATP-binding</keyword>
<evidence type="ECO:0000256" key="5">
    <source>
        <dbReference type="ARBA" id="ARBA00022679"/>
    </source>
</evidence>
<dbReference type="InterPro" id="IPR015806">
    <property type="entry name" value="Pyrv_Knase_insert_dom_sf"/>
</dbReference>
<dbReference type="AlphaFoldDB" id="A0AAD1YPX3"/>
<dbReference type="GO" id="GO:0016301">
    <property type="term" value="F:kinase activity"/>
    <property type="evidence" value="ECO:0007669"/>
    <property type="project" value="UniProtKB-KW"/>
</dbReference>